<dbReference type="AlphaFoldDB" id="A0A1J4T890"/>
<dbReference type="InterPro" id="IPR008963">
    <property type="entry name" value="Purple_acid_Pase-like_N"/>
</dbReference>
<dbReference type="STRING" id="1805146.AUJ27_02150"/>
<dbReference type="InterPro" id="IPR003961">
    <property type="entry name" value="FN3_dom"/>
</dbReference>
<feature type="domain" description="Fibronectin type-III" evidence="1">
    <location>
        <begin position="93"/>
        <end position="184"/>
    </location>
</feature>
<dbReference type="CDD" id="cd00063">
    <property type="entry name" value="FN3"/>
    <property type="match status" value="1"/>
</dbReference>
<dbReference type="GO" id="GO:0046872">
    <property type="term" value="F:metal ion binding"/>
    <property type="evidence" value="ECO:0007669"/>
    <property type="project" value="InterPro"/>
</dbReference>
<evidence type="ECO:0000313" key="2">
    <source>
        <dbReference type="EMBL" id="OIO07577.1"/>
    </source>
</evidence>
<reference evidence="2 3" key="1">
    <citation type="journal article" date="2016" name="Environ. Microbiol.">
        <title>Genomic resolution of a cold subsurface aquifer community provides metabolic insights for novel microbes adapted to high CO concentrations.</title>
        <authorList>
            <person name="Probst A.J."/>
            <person name="Castelle C.J."/>
            <person name="Singh A."/>
            <person name="Brown C.T."/>
            <person name="Anantharaman K."/>
            <person name="Sharon I."/>
            <person name="Hug L.A."/>
            <person name="Burstein D."/>
            <person name="Emerson J.B."/>
            <person name="Thomas B.C."/>
            <person name="Banfield J.F."/>
        </authorList>
    </citation>
    <scope>NUCLEOTIDE SEQUENCE [LARGE SCALE GENOMIC DNA]</scope>
    <source>
        <strain evidence="2">CG1_02_37_44</strain>
    </source>
</reference>
<dbReference type="EMBL" id="MNUU01000040">
    <property type="protein sequence ID" value="OIO07577.1"/>
    <property type="molecule type" value="Genomic_DNA"/>
</dbReference>
<organism evidence="2 3">
    <name type="scientific">Candidatus Falkowbacteria bacterium CG1_02_37_44</name>
    <dbReference type="NCBI Taxonomy" id="1805146"/>
    <lineage>
        <taxon>Bacteria</taxon>
        <taxon>Candidatus Falkowiibacteriota</taxon>
    </lineage>
</organism>
<accession>A0A1J4T890</accession>
<sequence>MAKRNIHLDGLGEDYFNQCAFTDIEIKDNKNIKKKSTGDKKITICHIPPGNSENKKTIEVAEQAARVHLAHGDILGRCAGEDEDDGEQEDKIPPVISSIKTTASTTSAFINWITNEEANSKIIYATETLNIALSTVSILNNNMVLNHSLELNNLATTTQYYFRIESTDAAGNTATSSEKTFITL</sequence>
<dbReference type="Proteomes" id="UP000183192">
    <property type="component" value="Unassembled WGS sequence"/>
</dbReference>
<dbReference type="Gene3D" id="2.60.40.380">
    <property type="entry name" value="Purple acid phosphatase-like, N-terminal"/>
    <property type="match status" value="1"/>
</dbReference>
<evidence type="ECO:0000259" key="1">
    <source>
        <dbReference type="PROSITE" id="PS50853"/>
    </source>
</evidence>
<dbReference type="GO" id="GO:0003993">
    <property type="term" value="F:acid phosphatase activity"/>
    <property type="evidence" value="ECO:0007669"/>
    <property type="project" value="InterPro"/>
</dbReference>
<gene>
    <name evidence="2" type="ORF">AUJ27_02150</name>
</gene>
<dbReference type="PROSITE" id="PS50853">
    <property type="entry name" value="FN3"/>
    <property type="match status" value="1"/>
</dbReference>
<comment type="caution">
    <text evidence="2">The sequence shown here is derived from an EMBL/GenBank/DDBJ whole genome shotgun (WGS) entry which is preliminary data.</text>
</comment>
<dbReference type="SUPFAM" id="SSF49363">
    <property type="entry name" value="Purple acid phosphatase, N-terminal domain"/>
    <property type="match status" value="1"/>
</dbReference>
<proteinExistence type="predicted"/>
<evidence type="ECO:0000313" key="3">
    <source>
        <dbReference type="Proteomes" id="UP000183192"/>
    </source>
</evidence>
<name>A0A1J4T890_9BACT</name>
<protein>
    <recommendedName>
        <fullName evidence="1">Fibronectin type-III domain-containing protein</fullName>
    </recommendedName>
</protein>